<dbReference type="RefSeq" id="WP_111872307.1">
    <property type="nucleotide sequence ID" value="NZ_QLYX01000027.1"/>
</dbReference>
<keyword evidence="2" id="KW-1185">Reference proteome</keyword>
<dbReference type="Proteomes" id="UP000251891">
    <property type="component" value="Unassembled WGS sequence"/>
</dbReference>
<protein>
    <submittedName>
        <fullName evidence="1">Uncharacterized protein</fullName>
    </submittedName>
</protein>
<sequence>MREHAGRHYVIQYHYALPDNAWYVELSKAVPAPAEWASLPNARTHLPGVPFIVAVIPDEDPALEPTVHIHSDDEQHVVPYEIMRWFMEKVTEEIDRCRTTLS</sequence>
<evidence type="ECO:0000313" key="1">
    <source>
        <dbReference type="EMBL" id="RAY10656.1"/>
    </source>
</evidence>
<name>A0A365GV39_9ACTN</name>
<gene>
    <name evidence="1" type="ORF">DPM19_34440</name>
</gene>
<comment type="caution">
    <text evidence="1">The sequence shown here is derived from an EMBL/GenBank/DDBJ whole genome shotgun (WGS) entry which is preliminary data.</text>
</comment>
<organism evidence="1 2">
    <name type="scientific">Actinomadura craniellae</name>
    <dbReference type="NCBI Taxonomy" id="2231787"/>
    <lineage>
        <taxon>Bacteria</taxon>
        <taxon>Bacillati</taxon>
        <taxon>Actinomycetota</taxon>
        <taxon>Actinomycetes</taxon>
        <taxon>Streptosporangiales</taxon>
        <taxon>Thermomonosporaceae</taxon>
        <taxon>Actinomadura</taxon>
    </lineage>
</organism>
<dbReference type="AlphaFoldDB" id="A0A365GV39"/>
<evidence type="ECO:0000313" key="2">
    <source>
        <dbReference type="Proteomes" id="UP000251891"/>
    </source>
</evidence>
<accession>A0A365GV39</accession>
<proteinExistence type="predicted"/>
<dbReference type="OrthoDB" id="3538826at2"/>
<dbReference type="EMBL" id="QLYX01000027">
    <property type="protein sequence ID" value="RAY10656.1"/>
    <property type="molecule type" value="Genomic_DNA"/>
</dbReference>
<reference evidence="1 2" key="1">
    <citation type="submission" date="2018-06" db="EMBL/GenBank/DDBJ databases">
        <title>Actinomadura craniellae sp. nov. isolated from marine sponge Craniella sp.</title>
        <authorList>
            <person name="Li L."/>
            <person name="Xu Q.H."/>
            <person name="Lin H.W."/>
            <person name="Lu Y.H."/>
        </authorList>
    </citation>
    <scope>NUCLEOTIDE SEQUENCE [LARGE SCALE GENOMIC DNA]</scope>
    <source>
        <strain evidence="1 2">LHW63021</strain>
    </source>
</reference>